<organism evidence="2 3">
    <name type="scientific">Kaistia dalseonensis</name>
    <dbReference type="NCBI Taxonomy" id="410840"/>
    <lineage>
        <taxon>Bacteria</taxon>
        <taxon>Pseudomonadati</taxon>
        <taxon>Pseudomonadota</taxon>
        <taxon>Alphaproteobacteria</taxon>
        <taxon>Hyphomicrobiales</taxon>
        <taxon>Kaistiaceae</taxon>
        <taxon>Kaistia</taxon>
    </lineage>
</organism>
<evidence type="ECO:0000313" key="2">
    <source>
        <dbReference type="EMBL" id="MDQ0435799.1"/>
    </source>
</evidence>
<protein>
    <submittedName>
        <fullName evidence="2">Uncharacterized protein</fullName>
    </submittedName>
</protein>
<gene>
    <name evidence="2" type="ORF">QO014_000169</name>
</gene>
<feature type="signal peptide" evidence="1">
    <location>
        <begin position="1"/>
        <end position="20"/>
    </location>
</feature>
<reference evidence="2 3" key="1">
    <citation type="submission" date="2023-07" db="EMBL/GenBank/DDBJ databases">
        <title>Genomic Encyclopedia of Type Strains, Phase IV (KMG-IV): sequencing the most valuable type-strain genomes for metagenomic binning, comparative biology and taxonomic classification.</title>
        <authorList>
            <person name="Goeker M."/>
        </authorList>
    </citation>
    <scope>NUCLEOTIDE SEQUENCE [LARGE SCALE GENOMIC DNA]</scope>
    <source>
        <strain evidence="2 3">B6-8</strain>
    </source>
</reference>
<dbReference type="RefSeq" id="WP_266346759.1">
    <property type="nucleotide sequence ID" value="NZ_JAPKNG010000001.1"/>
</dbReference>
<evidence type="ECO:0000256" key="1">
    <source>
        <dbReference type="SAM" id="SignalP"/>
    </source>
</evidence>
<accession>A0ABU0H0F9</accession>
<keyword evidence="3" id="KW-1185">Reference proteome</keyword>
<proteinExistence type="predicted"/>
<feature type="chain" id="PRO_5045409589" evidence="1">
    <location>
        <begin position="21"/>
        <end position="135"/>
    </location>
</feature>
<sequence length="135" mass="15009">MIRALFASALLILAAGAAQAGSLDRGRVPLCDDPSVTNDITKRVNWANDVTWKTGLSIGDFQRIDQTSFKPGYPGLIDRRFCHARVAVSDGREANVYYLIEERQGFASIGWGVEFCIPGQDPWRVYDGNCRTLRN</sequence>
<dbReference type="EMBL" id="JAUSVO010000001">
    <property type="protein sequence ID" value="MDQ0435799.1"/>
    <property type="molecule type" value="Genomic_DNA"/>
</dbReference>
<evidence type="ECO:0000313" key="3">
    <source>
        <dbReference type="Proteomes" id="UP001241603"/>
    </source>
</evidence>
<name>A0ABU0H0F9_9HYPH</name>
<comment type="caution">
    <text evidence="2">The sequence shown here is derived from an EMBL/GenBank/DDBJ whole genome shotgun (WGS) entry which is preliminary data.</text>
</comment>
<dbReference type="Proteomes" id="UP001241603">
    <property type="component" value="Unassembled WGS sequence"/>
</dbReference>
<keyword evidence="1" id="KW-0732">Signal</keyword>